<organism evidence="1 2">
    <name type="scientific">Anopheles culicifacies</name>
    <dbReference type="NCBI Taxonomy" id="139723"/>
    <lineage>
        <taxon>Eukaryota</taxon>
        <taxon>Metazoa</taxon>
        <taxon>Ecdysozoa</taxon>
        <taxon>Arthropoda</taxon>
        <taxon>Hexapoda</taxon>
        <taxon>Insecta</taxon>
        <taxon>Pterygota</taxon>
        <taxon>Neoptera</taxon>
        <taxon>Endopterygota</taxon>
        <taxon>Diptera</taxon>
        <taxon>Nematocera</taxon>
        <taxon>Culicoidea</taxon>
        <taxon>Culicidae</taxon>
        <taxon>Anophelinae</taxon>
        <taxon>Anopheles</taxon>
        <taxon>culicifacies species complex</taxon>
    </lineage>
</organism>
<name>A0A182M477_9DIPT</name>
<dbReference type="EMBL" id="AXCM01002578">
    <property type="status" value="NOT_ANNOTATED_CDS"/>
    <property type="molecule type" value="Genomic_DNA"/>
</dbReference>
<dbReference type="VEuPathDB" id="VectorBase:ACUA009052"/>
<reference evidence="1" key="2">
    <citation type="submission" date="2020-05" db="UniProtKB">
        <authorList>
            <consortium name="EnsemblMetazoa"/>
        </authorList>
    </citation>
    <scope>IDENTIFICATION</scope>
    <source>
        <strain evidence="1">A-37</strain>
    </source>
</reference>
<proteinExistence type="predicted"/>
<accession>A0A182M477</accession>
<dbReference type="Proteomes" id="UP000075883">
    <property type="component" value="Unassembled WGS sequence"/>
</dbReference>
<reference evidence="2" key="1">
    <citation type="submission" date="2013-09" db="EMBL/GenBank/DDBJ databases">
        <title>The Genome Sequence of Anopheles culicifacies species A.</title>
        <authorList>
            <consortium name="The Broad Institute Genomics Platform"/>
            <person name="Neafsey D.E."/>
            <person name="Besansky N."/>
            <person name="Howell P."/>
            <person name="Walton C."/>
            <person name="Young S.K."/>
            <person name="Zeng Q."/>
            <person name="Gargeya S."/>
            <person name="Fitzgerald M."/>
            <person name="Haas B."/>
            <person name="Abouelleil A."/>
            <person name="Allen A.W."/>
            <person name="Alvarado L."/>
            <person name="Arachchi H.M."/>
            <person name="Berlin A.M."/>
            <person name="Chapman S.B."/>
            <person name="Gainer-Dewar J."/>
            <person name="Goldberg J."/>
            <person name="Griggs A."/>
            <person name="Gujja S."/>
            <person name="Hansen M."/>
            <person name="Howarth C."/>
            <person name="Imamovic A."/>
            <person name="Ireland A."/>
            <person name="Larimer J."/>
            <person name="McCowan C."/>
            <person name="Murphy C."/>
            <person name="Pearson M."/>
            <person name="Poon T.W."/>
            <person name="Priest M."/>
            <person name="Roberts A."/>
            <person name="Saif S."/>
            <person name="Shea T."/>
            <person name="Sisk P."/>
            <person name="Sykes S."/>
            <person name="Wortman J."/>
            <person name="Nusbaum C."/>
            <person name="Birren B."/>
        </authorList>
    </citation>
    <scope>NUCLEOTIDE SEQUENCE [LARGE SCALE GENOMIC DNA]</scope>
    <source>
        <strain evidence="2">A-37</strain>
    </source>
</reference>
<dbReference type="EnsemblMetazoa" id="ACUA009052-RA">
    <property type="protein sequence ID" value="ACUA009052-PA"/>
    <property type="gene ID" value="ACUA009052"/>
</dbReference>
<dbReference type="EMBL" id="AXCM01002577">
    <property type="status" value="NOT_ANNOTATED_CDS"/>
    <property type="molecule type" value="Genomic_DNA"/>
</dbReference>
<dbReference type="AlphaFoldDB" id="A0A182M477"/>
<keyword evidence="2" id="KW-1185">Reference proteome</keyword>
<sequence>MMDFTTLVVALYTISFVRSSGIVLVGSTFFTANFSSLDCGVVQRSMEELLDLIMPPPPPPPDPACCCLLAELYGGGRAKLAPVLAGTPGETANELGGSIPFSTLFFSAIEAQDFTFTPPKS</sequence>
<evidence type="ECO:0000313" key="2">
    <source>
        <dbReference type="Proteomes" id="UP000075883"/>
    </source>
</evidence>
<protein>
    <submittedName>
        <fullName evidence="1">Uncharacterized protein</fullName>
    </submittedName>
</protein>
<evidence type="ECO:0000313" key="1">
    <source>
        <dbReference type="EnsemblMetazoa" id="ACUA009052-PA"/>
    </source>
</evidence>